<feature type="transmembrane region" description="Helical" evidence="1">
    <location>
        <begin position="67"/>
        <end position="88"/>
    </location>
</feature>
<dbReference type="GO" id="GO:0006351">
    <property type="term" value="P:DNA-templated transcription"/>
    <property type="evidence" value="ECO:0007669"/>
    <property type="project" value="InterPro"/>
</dbReference>
<dbReference type="InterPro" id="IPR045831">
    <property type="entry name" value="LIN9_C"/>
</dbReference>
<reference evidence="3" key="2">
    <citation type="submission" date="2025-09" db="UniProtKB">
        <authorList>
            <consortium name="Ensembl"/>
        </authorList>
    </citation>
    <scope>IDENTIFICATION</scope>
</reference>
<name>A0A8C9LGS6_PAVCR</name>
<evidence type="ECO:0000256" key="1">
    <source>
        <dbReference type="SAM" id="Phobius"/>
    </source>
</evidence>
<dbReference type="GO" id="GO:0003677">
    <property type="term" value="F:DNA binding"/>
    <property type="evidence" value="ECO:0007669"/>
    <property type="project" value="TreeGrafter"/>
</dbReference>
<dbReference type="Ensembl" id="ENSPSTT00000027479.1">
    <property type="protein sequence ID" value="ENSPSTP00000026121.1"/>
    <property type="gene ID" value="ENSPSTG00000019182.1"/>
</dbReference>
<dbReference type="GO" id="GO:0005654">
    <property type="term" value="C:nucleoplasm"/>
    <property type="evidence" value="ECO:0007669"/>
    <property type="project" value="TreeGrafter"/>
</dbReference>
<dbReference type="GO" id="GO:0051726">
    <property type="term" value="P:regulation of cell cycle"/>
    <property type="evidence" value="ECO:0007669"/>
    <property type="project" value="TreeGrafter"/>
</dbReference>
<proteinExistence type="predicted"/>
<accession>A0A8C9LGS6</accession>
<dbReference type="InterPro" id="IPR010561">
    <property type="entry name" value="LIN-9/ALY1"/>
</dbReference>
<dbReference type="GO" id="GO:0006357">
    <property type="term" value="P:regulation of transcription by RNA polymerase II"/>
    <property type="evidence" value="ECO:0007669"/>
    <property type="project" value="TreeGrafter"/>
</dbReference>
<dbReference type="Pfam" id="PF19438">
    <property type="entry name" value="LIN9_C"/>
    <property type="match status" value="1"/>
</dbReference>
<organism evidence="3 4">
    <name type="scientific">Pavo cristatus</name>
    <name type="common">Indian peafowl</name>
    <name type="synonym">Blue peafowl</name>
    <dbReference type="NCBI Taxonomy" id="9049"/>
    <lineage>
        <taxon>Eukaryota</taxon>
        <taxon>Metazoa</taxon>
        <taxon>Chordata</taxon>
        <taxon>Craniata</taxon>
        <taxon>Vertebrata</taxon>
        <taxon>Euteleostomi</taxon>
        <taxon>Archelosauria</taxon>
        <taxon>Archosauria</taxon>
        <taxon>Dinosauria</taxon>
        <taxon>Saurischia</taxon>
        <taxon>Theropoda</taxon>
        <taxon>Coelurosauria</taxon>
        <taxon>Aves</taxon>
        <taxon>Neognathae</taxon>
        <taxon>Galloanserae</taxon>
        <taxon>Galliformes</taxon>
        <taxon>Phasianidae</taxon>
        <taxon>Phasianinae</taxon>
        <taxon>Pavo</taxon>
    </lineage>
</organism>
<dbReference type="Proteomes" id="UP000694428">
    <property type="component" value="Unplaced"/>
</dbReference>
<keyword evidence="4" id="KW-1185">Reference proteome</keyword>
<reference evidence="3" key="1">
    <citation type="submission" date="2025-08" db="UniProtKB">
        <authorList>
            <consortium name="Ensembl"/>
        </authorList>
    </citation>
    <scope>IDENTIFICATION</scope>
</reference>
<feature type="domain" description="LIN-9 C-terminal" evidence="2">
    <location>
        <begin position="127"/>
        <end position="209"/>
    </location>
</feature>
<evidence type="ECO:0000259" key="2">
    <source>
        <dbReference type="Pfam" id="PF19438"/>
    </source>
</evidence>
<evidence type="ECO:0000313" key="3">
    <source>
        <dbReference type="Ensembl" id="ENSPSTP00000026121.1"/>
    </source>
</evidence>
<dbReference type="GO" id="GO:0017053">
    <property type="term" value="C:transcription repressor complex"/>
    <property type="evidence" value="ECO:0007669"/>
    <property type="project" value="InterPro"/>
</dbReference>
<keyword evidence="1" id="KW-0812">Transmembrane</keyword>
<evidence type="ECO:0000313" key="4">
    <source>
        <dbReference type="Proteomes" id="UP000694428"/>
    </source>
</evidence>
<keyword evidence="1" id="KW-1133">Transmembrane helix</keyword>
<protein>
    <submittedName>
        <fullName evidence="3">Lin-9 DREAM MuvB core complex component</fullName>
    </submittedName>
</protein>
<dbReference type="PANTHER" id="PTHR21689">
    <property type="entry name" value="LIN-9"/>
    <property type="match status" value="1"/>
</dbReference>
<dbReference type="PANTHER" id="PTHR21689:SF2">
    <property type="entry name" value="PROTEIN LIN-9 HOMOLOG"/>
    <property type="match status" value="1"/>
</dbReference>
<keyword evidence="1" id="KW-0472">Membrane</keyword>
<sequence>INTRSPKRNQKVVMVPQKFNTTMSTPDKKASQKIGLRLRNLLKLPKAHKWCIYEWFYSNIDKYQPTWVVLLGFCSWYFFLSCVVFCLARLRGVHDGLFTGQIEAVDTLNATYRVTFDRAGLGTQTIPDYEVLSNEPHETMPIAAFGQKQRPSRFFMTPPRLHYTPSLQSPITDSDPLLGQSSWKNKISGTDSETLGGFPVEFLIQVVSVNCSTVFACATKLDLQLSSSLSH</sequence>
<dbReference type="AlphaFoldDB" id="A0A8C9LGS6"/>